<accession>A0A7Y0RFV5</accession>
<dbReference type="PANTHER" id="PTHR43806">
    <property type="entry name" value="PEPTIDASE S8"/>
    <property type="match status" value="1"/>
</dbReference>
<feature type="active site" description="Charge relay system" evidence="5">
    <location>
        <position position="401"/>
    </location>
</feature>
<evidence type="ECO:0000256" key="3">
    <source>
        <dbReference type="ARBA" id="ARBA00022801"/>
    </source>
</evidence>
<comment type="similarity">
    <text evidence="1 5">Belongs to the peptidase S8 family.</text>
</comment>
<evidence type="ECO:0000313" key="8">
    <source>
        <dbReference type="EMBL" id="NMT65479.1"/>
    </source>
</evidence>
<keyword evidence="2 5" id="KW-0645">Protease</keyword>
<dbReference type="InterPro" id="IPR036852">
    <property type="entry name" value="Peptidase_S8/S53_dom_sf"/>
</dbReference>
<evidence type="ECO:0000256" key="2">
    <source>
        <dbReference type="ARBA" id="ARBA00022670"/>
    </source>
</evidence>
<reference evidence="8 9" key="1">
    <citation type="submission" date="2020-04" db="EMBL/GenBank/DDBJ databases">
        <title>Marinobacter oceani sp. nov., isolated from marine solar saltern.</title>
        <authorList>
            <person name="Chen X.-Y."/>
        </authorList>
    </citation>
    <scope>NUCLEOTIDE SEQUENCE [LARGE SCALE GENOMIC DNA]</scope>
    <source>
        <strain evidence="8 9">W62</strain>
    </source>
</reference>
<dbReference type="Proteomes" id="UP000567186">
    <property type="component" value="Unassembled WGS sequence"/>
</dbReference>
<keyword evidence="3 5" id="KW-0378">Hydrolase</keyword>
<dbReference type="Pfam" id="PF00082">
    <property type="entry name" value="Peptidase_S8"/>
    <property type="match status" value="1"/>
</dbReference>
<comment type="caution">
    <text evidence="8">The sequence shown here is derived from an EMBL/GenBank/DDBJ whole genome shotgun (WGS) entry which is preliminary data.</text>
</comment>
<dbReference type="AlphaFoldDB" id="A0A7Y0RFV5"/>
<dbReference type="InterPro" id="IPR015500">
    <property type="entry name" value="Peptidase_S8_subtilisin-rel"/>
</dbReference>
<gene>
    <name evidence="8" type="ORF">HIU99_18010</name>
</gene>
<dbReference type="OrthoDB" id="9790784at2"/>
<dbReference type="PRINTS" id="PR00723">
    <property type="entry name" value="SUBTILISIN"/>
</dbReference>
<evidence type="ECO:0000256" key="5">
    <source>
        <dbReference type="PROSITE-ProRule" id="PRU01240"/>
    </source>
</evidence>
<proteinExistence type="inferred from homology"/>
<evidence type="ECO:0000313" key="9">
    <source>
        <dbReference type="Proteomes" id="UP000567186"/>
    </source>
</evidence>
<name>A0A7Y0RFV5_9GAMM</name>
<dbReference type="PIRSF" id="PIRSF037893">
    <property type="entry name" value="Subtilisin_rel_Maqu_2796"/>
    <property type="match status" value="1"/>
</dbReference>
<sequence length="882" mass="92085">MIRIIPVTAGLISSMLLLSGCDGGSSGGGEVPPDLAGIIEIESGTRVDSDTADDIFFEQQTANGSPGSAQTLPPAATVGGYLSFADGIYVTDTADIFLFFEDTEDLYVTELSPGDRITAQVFLSPKQFFPPDLPLPDRTLRVFRQQDGELVQVGSDSTSADLRALTVSLPDGAEAGSYLIEASTTGGRPFRYVLTLADQTSPGVINTRYTNPSFMVDEAIVSLASEPGGAMAAMAVSERRDLGRGTWLIRRKGTQNPVAMSVNQVQEARRDTLDWIEGLRGQPGVVGAEPNYLYTAQQVSPDNDTFFDRQWNLPLARAPMAWQVAPETGSGVGIAILDTGMFSATPKTAENWHPDLDVNVQTINGQIMDYVSGDLDIDGDPGRDANPADPGDGTAQSSNFHGTHVAGIAAAVDNEIGVVGMAPAATIYPVRVLGRDGVGSSSDLIDALNWAAGRNEIDVINLSLGGLGPSAALEAAIDSAWNGGNGKLVVAAAGNQGTDEPTFPAAFTNVIGVGAVDGAGDRASYSNVGESVDVVAPGGDASRDANQDGAADVIVSTWGRDDSGEFEPGFAGLQGTSMAAPHVSAVYALMKGEIGAVMTPAKFHSLLKNGDLTEEVGPAFEYGAGLINALAAMDAALEGNFPVTLGASPSALQFNSAVLSAELEFSAFPEGSDITIDSVSAGAGWLKPGDVKTEPTLSLPVSVDTDSPGLEDNNRYTTELVVNYDSVEGSPGTLTIPVSLRLGTSPDDRDAGRHFVLLVNAGDNRDTVEQAAVTVSGGHYSFAFDQVEPGEYFLVAGTDMDNNGLICENGEACAEYPVNGLPEKIVVGDEPLAGITLTTSFRRPTIAAMGGLPRVGFEGYRLKSDGDKEQGDVPLRRLQNER</sequence>
<evidence type="ECO:0000259" key="7">
    <source>
        <dbReference type="Pfam" id="PF00082"/>
    </source>
</evidence>
<keyword evidence="9" id="KW-1185">Reference proteome</keyword>
<feature type="region of interest" description="Disordered" evidence="6">
    <location>
        <begin position="374"/>
        <end position="400"/>
    </location>
</feature>
<dbReference type="PROSITE" id="PS00137">
    <property type="entry name" value="SUBTILASE_HIS"/>
    <property type="match status" value="1"/>
</dbReference>
<dbReference type="InterPro" id="IPR050131">
    <property type="entry name" value="Peptidase_S8_subtilisin-like"/>
</dbReference>
<keyword evidence="4 5" id="KW-0720">Serine protease</keyword>
<dbReference type="SUPFAM" id="SSF52743">
    <property type="entry name" value="Subtilisin-like"/>
    <property type="match status" value="1"/>
</dbReference>
<dbReference type="EMBL" id="JABCKY010000012">
    <property type="protein sequence ID" value="NMT65479.1"/>
    <property type="molecule type" value="Genomic_DNA"/>
</dbReference>
<dbReference type="InterPro" id="IPR022398">
    <property type="entry name" value="Peptidase_S8_His-AS"/>
</dbReference>
<dbReference type="PANTHER" id="PTHR43806:SF11">
    <property type="entry name" value="CEREVISIN-RELATED"/>
    <property type="match status" value="1"/>
</dbReference>
<dbReference type="InterPro" id="IPR023828">
    <property type="entry name" value="Peptidase_S8_Ser-AS"/>
</dbReference>
<dbReference type="InterPro" id="IPR000209">
    <property type="entry name" value="Peptidase_S8/S53_dom"/>
</dbReference>
<dbReference type="PROSITE" id="PS51257">
    <property type="entry name" value="PROKAR_LIPOPROTEIN"/>
    <property type="match status" value="1"/>
</dbReference>
<feature type="domain" description="Peptidase S8/S53" evidence="7">
    <location>
        <begin position="329"/>
        <end position="625"/>
    </location>
</feature>
<organism evidence="8 9">
    <name type="scientific">Marinobacter orientalis</name>
    <dbReference type="NCBI Taxonomy" id="1928859"/>
    <lineage>
        <taxon>Bacteria</taxon>
        <taxon>Pseudomonadati</taxon>
        <taxon>Pseudomonadota</taxon>
        <taxon>Gammaproteobacteria</taxon>
        <taxon>Pseudomonadales</taxon>
        <taxon>Marinobacteraceae</taxon>
        <taxon>Marinobacter</taxon>
    </lineage>
</organism>
<evidence type="ECO:0000256" key="4">
    <source>
        <dbReference type="ARBA" id="ARBA00022825"/>
    </source>
</evidence>
<dbReference type="InterPro" id="IPR017309">
    <property type="entry name" value="Pept_S8A_subtilisin_proteobac"/>
</dbReference>
<feature type="active site" description="Charge relay system" evidence="5">
    <location>
        <position position="338"/>
    </location>
</feature>
<evidence type="ECO:0000256" key="6">
    <source>
        <dbReference type="SAM" id="MobiDB-lite"/>
    </source>
</evidence>
<dbReference type="GO" id="GO:0004252">
    <property type="term" value="F:serine-type endopeptidase activity"/>
    <property type="evidence" value="ECO:0007669"/>
    <property type="project" value="UniProtKB-UniRule"/>
</dbReference>
<dbReference type="GO" id="GO:0006508">
    <property type="term" value="P:proteolysis"/>
    <property type="evidence" value="ECO:0007669"/>
    <property type="project" value="UniProtKB-KW"/>
</dbReference>
<dbReference type="PROSITE" id="PS51892">
    <property type="entry name" value="SUBTILASE"/>
    <property type="match status" value="1"/>
</dbReference>
<dbReference type="RefSeq" id="WP_135956619.1">
    <property type="nucleotide sequence ID" value="NZ_JABCKY010000012.1"/>
</dbReference>
<feature type="region of interest" description="Disordered" evidence="6">
    <location>
        <begin position="863"/>
        <end position="882"/>
    </location>
</feature>
<dbReference type="Gene3D" id="3.40.50.200">
    <property type="entry name" value="Peptidase S8/S53 domain"/>
    <property type="match status" value="1"/>
</dbReference>
<feature type="active site" description="Charge relay system" evidence="5">
    <location>
        <position position="577"/>
    </location>
</feature>
<protein>
    <submittedName>
        <fullName evidence="8">S8 family serine peptidase</fullName>
    </submittedName>
</protein>
<dbReference type="PROSITE" id="PS00138">
    <property type="entry name" value="SUBTILASE_SER"/>
    <property type="match status" value="1"/>
</dbReference>
<evidence type="ECO:0000256" key="1">
    <source>
        <dbReference type="ARBA" id="ARBA00011073"/>
    </source>
</evidence>